<dbReference type="Gene3D" id="3.30.160.60">
    <property type="entry name" value="Classic Zinc Finger"/>
    <property type="match status" value="3"/>
</dbReference>
<dbReference type="Pfam" id="PF00096">
    <property type="entry name" value="zf-C2H2"/>
    <property type="match status" value="2"/>
</dbReference>
<name>A0AAV1IXZ5_9NEOP</name>
<dbReference type="PROSITE" id="PS50157">
    <property type="entry name" value="ZINC_FINGER_C2H2_2"/>
    <property type="match status" value="5"/>
</dbReference>
<dbReference type="InterPro" id="IPR036236">
    <property type="entry name" value="Znf_C2H2_sf"/>
</dbReference>
<feature type="domain" description="C2H2-type" evidence="6">
    <location>
        <begin position="189"/>
        <end position="217"/>
    </location>
</feature>
<comment type="caution">
    <text evidence="7">The sequence shown here is derived from an EMBL/GenBank/DDBJ whole genome shotgun (WGS) entry which is preliminary data.</text>
</comment>
<accession>A0AAV1IXZ5</accession>
<keyword evidence="4" id="KW-0862">Zinc</keyword>
<evidence type="ECO:0000259" key="6">
    <source>
        <dbReference type="PROSITE" id="PS50157"/>
    </source>
</evidence>
<keyword evidence="8" id="KW-1185">Reference proteome</keyword>
<feature type="domain" description="C2H2-type" evidence="6">
    <location>
        <begin position="218"/>
        <end position="246"/>
    </location>
</feature>
<dbReference type="PANTHER" id="PTHR24379:SF121">
    <property type="entry name" value="C2H2-TYPE DOMAIN-CONTAINING PROTEIN"/>
    <property type="match status" value="1"/>
</dbReference>
<evidence type="ECO:0000256" key="5">
    <source>
        <dbReference type="PROSITE-ProRule" id="PRU00042"/>
    </source>
</evidence>
<dbReference type="InterPro" id="IPR013087">
    <property type="entry name" value="Znf_C2H2_type"/>
</dbReference>
<protein>
    <recommendedName>
        <fullName evidence="6">C2H2-type domain-containing protein</fullName>
    </recommendedName>
</protein>
<dbReference type="Proteomes" id="UP001497472">
    <property type="component" value="Unassembled WGS sequence"/>
</dbReference>
<keyword evidence="1" id="KW-0479">Metal-binding</keyword>
<feature type="domain" description="C2H2-type" evidence="6">
    <location>
        <begin position="162"/>
        <end position="189"/>
    </location>
</feature>
<organism evidence="7 8">
    <name type="scientific">Leptosia nina</name>
    <dbReference type="NCBI Taxonomy" id="320188"/>
    <lineage>
        <taxon>Eukaryota</taxon>
        <taxon>Metazoa</taxon>
        <taxon>Ecdysozoa</taxon>
        <taxon>Arthropoda</taxon>
        <taxon>Hexapoda</taxon>
        <taxon>Insecta</taxon>
        <taxon>Pterygota</taxon>
        <taxon>Neoptera</taxon>
        <taxon>Endopterygota</taxon>
        <taxon>Lepidoptera</taxon>
        <taxon>Glossata</taxon>
        <taxon>Ditrysia</taxon>
        <taxon>Papilionoidea</taxon>
        <taxon>Pieridae</taxon>
        <taxon>Pierinae</taxon>
        <taxon>Leptosia</taxon>
    </lineage>
</organism>
<evidence type="ECO:0000256" key="2">
    <source>
        <dbReference type="ARBA" id="ARBA00022737"/>
    </source>
</evidence>
<dbReference type="AlphaFoldDB" id="A0AAV1IXZ5"/>
<feature type="domain" description="C2H2-type" evidence="6">
    <location>
        <begin position="106"/>
        <end position="133"/>
    </location>
</feature>
<keyword evidence="2" id="KW-0677">Repeat</keyword>
<evidence type="ECO:0000256" key="3">
    <source>
        <dbReference type="ARBA" id="ARBA00022771"/>
    </source>
</evidence>
<dbReference type="GO" id="GO:0008270">
    <property type="term" value="F:zinc ion binding"/>
    <property type="evidence" value="ECO:0007669"/>
    <property type="project" value="UniProtKB-KW"/>
</dbReference>
<dbReference type="SUPFAM" id="SSF57667">
    <property type="entry name" value="beta-beta-alpha zinc fingers"/>
    <property type="match status" value="3"/>
</dbReference>
<proteinExistence type="predicted"/>
<evidence type="ECO:0000256" key="1">
    <source>
        <dbReference type="ARBA" id="ARBA00022723"/>
    </source>
</evidence>
<evidence type="ECO:0000313" key="8">
    <source>
        <dbReference type="Proteomes" id="UP001497472"/>
    </source>
</evidence>
<keyword evidence="3 5" id="KW-0863">Zinc-finger</keyword>
<evidence type="ECO:0000256" key="4">
    <source>
        <dbReference type="ARBA" id="ARBA00022833"/>
    </source>
</evidence>
<reference evidence="7 8" key="1">
    <citation type="submission" date="2023-11" db="EMBL/GenBank/DDBJ databases">
        <authorList>
            <person name="Okamura Y."/>
        </authorList>
    </citation>
    <scope>NUCLEOTIDE SEQUENCE [LARGE SCALE GENOMIC DNA]</scope>
</reference>
<evidence type="ECO:0000313" key="7">
    <source>
        <dbReference type="EMBL" id="CAK1541008.1"/>
    </source>
</evidence>
<dbReference type="PANTHER" id="PTHR24379">
    <property type="entry name" value="KRAB AND ZINC FINGER DOMAIN-CONTAINING"/>
    <property type="match status" value="1"/>
</dbReference>
<feature type="domain" description="C2H2-type" evidence="6">
    <location>
        <begin position="134"/>
        <end position="161"/>
    </location>
</feature>
<sequence>MIFIAKAQETAKILKLQVKKENCDKPSPALMKTNIKQEPKFYKSMNSVKPEEQNYSPQHSPVPENGTKMVAKAKAAKIQCEICNTVINKSYYSQHMTMHDPNHQKYICDVCGKSFRLRCAYHSHSLRHRSDFQHKCQFCPYKARYKELLKTHMKVHIGDYKYMCTECPTRFLFKSNLNRHLLRHKEPQFSCDVCKRSFHIKLALQRHYEADHLGIKKHVCNICGKAFGYRNAMMKHQRCVHKREKIRFSRMPAYLQTEKNL</sequence>
<gene>
    <name evidence="7" type="ORF">LNINA_LOCUS1023</name>
</gene>
<dbReference type="EMBL" id="CAVLEF010000002">
    <property type="protein sequence ID" value="CAK1541008.1"/>
    <property type="molecule type" value="Genomic_DNA"/>
</dbReference>
<dbReference type="SMART" id="SM00355">
    <property type="entry name" value="ZnF_C2H2"/>
    <property type="match status" value="6"/>
</dbReference>
<dbReference type="PROSITE" id="PS00028">
    <property type="entry name" value="ZINC_FINGER_C2H2_1"/>
    <property type="match status" value="4"/>
</dbReference>